<protein>
    <recommendedName>
        <fullName evidence="5">Cadherin domain-containing protein</fullName>
    </recommendedName>
</protein>
<dbReference type="GO" id="GO:0005509">
    <property type="term" value="F:calcium ion binding"/>
    <property type="evidence" value="ECO:0007669"/>
    <property type="project" value="InterPro"/>
</dbReference>
<dbReference type="PROSITE" id="PS50268">
    <property type="entry name" value="CADHERIN_2"/>
    <property type="match status" value="1"/>
</dbReference>
<dbReference type="InterPro" id="IPR015919">
    <property type="entry name" value="Cadherin-like_sf"/>
</dbReference>
<dbReference type="SMART" id="SM00191">
    <property type="entry name" value="Int_alpha"/>
    <property type="match status" value="3"/>
</dbReference>
<keyword evidence="1" id="KW-0732">Signal</keyword>
<dbReference type="AlphaFoldDB" id="A0A382D1G6"/>
<dbReference type="PROSITE" id="PS51470">
    <property type="entry name" value="FG_GAP"/>
    <property type="match status" value="1"/>
</dbReference>
<gene>
    <name evidence="6" type="ORF">METZ01_LOCUS185152</name>
</gene>
<feature type="domain" description="Cadherin" evidence="5">
    <location>
        <begin position="56"/>
        <end position="142"/>
    </location>
</feature>
<dbReference type="Gene3D" id="2.60.40.60">
    <property type="entry name" value="Cadherins"/>
    <property type="match status" value="1"/>
</dbReference>
<dbReference type="CDD" id="cd11304">
    <property type="entry name" value="Cadherin_repeat"/>
    <property type="match status" value="1"/>
</dbReference>
<feature type="non-terminal residue" evidence="6">
    <location>
        <position position="620"/>
    </location>
</feature>
<feature type="non-terminal residue" evidence="6">
    <location>
        <position position="1"/>
    </location>
</feature>
<dbReference type="Pfam" id="PF01839">
    <property type="entry name" value="FG-GAP"/>
    <property type="match status" value="1"/>
</dbReference>
<dbReference type="PANTHER" id="PTHR23221">
    <property type="entry name" value="GLYCOSYLPHOSPHATIDYLINOSITOL PHOSPHOLIPASE D"/>
    <property type="match status" value="1"/>
</dbReference>
<dbReference type="GO" id="GO:0007156">
    <property type="term" value="P:homophilic cell adhesion via plasma membrane adhesion molecules"/>
    <property type="evidence" value="ECO:0007669"/>
    <property type="project" value="InterPro"/>
</dbReference>
<organism evidence="6">
    <name type="scientific">marine metagenome</name>
    <dbReference type="NCBI Taxonomy" id="408172"/>
    <lineage>
        <taxon>unclassified sequences</taxon>
        <taxon>metagenomes</taxon>
        <taxon>ecological metagenomes</taxon>
    </lineage>
</organism>
<proteinExistence type="predicted"/>
<dbReference type="GO" id="GO:0016020">
    <property type="term" value="C:membrane"/>
    <property type="evidence" value="ECO:0007669"/>
    <property type="project" value="InterPro"/>
</dbReference>
<accession>A0A382D1G6</accession>
<evidence type="ECO:0000256" key="4">
    <source>
        <dbReference type="ARBA" id="ARBA00023180"/>
    </source>
</evidence>
<keyword evidence="4" id="KW-0325">Glycoprotein</keyword>
<dbReference type="InterPro" id="IPR013519">
    <property type="entry name" value="Int_alpha_beta-p"/>
</dbReference>
<sequence length="620" mass="66938">LLKLKAGQSIDYNNEATVDLQVVVTDSQGAEYTETFTIRVGDIQLDTYTFNENAAGINVGNLTVVGLDAGSGFTYSLSGEDARYFEITSAGMLKMKDGLESDYERDDNYVIVVTAENNAGESLSTSIELSVNDVAEAIEAAYILYWGKNATVDSRSLWLKDSEGTWSTSSLNAVVIDVPEKGANEEIYLFTIDLVDADQSGTYNLIVKSVSGFDVSDSFRFDSTTGAVYLREGTSIDFETSTGHYHAGTDALSYGHNGTDDPITDSVRPLIFSVEDDSGEQLLSYQQGGLSSSYPVYVVLEIGDTSNDGSLEIGHTTENSEIYNLGNNGFSPPFSGSFVAVTGGQDITGDGNPDAVYLWKAEGYLWLWLVPGGNRLDEDFQDYAVVLTAWSDAFEYIPTDIELGDINGDGYADIIFGFGNLNLEDVDQDYNGSLDNTDGMVEILHGASLETLIAKQFIQTWTTFLSPTGSREANFGNDIAIGDVNRDGYDDIIIGAPYADESALYDKDQGAIYVIYGQASLYINTYNASALSYSLNNYGSSIQYFSLYSEFDDAEFGEAVAVVDLNGDDIDDIAVSMSEYGFIGGEGFVFIYLGRGPADPDLAVLIHGIAEGSELGEGEG</sequence>
<dbReference type="InterPro" id="IPR013517">
    <property type="entry name" value="FG-GAP"/>
</dbReference>
<name>A0A382D1G6_9ZZZZ</name>
<dbReference type="InterPro" id="IPR002126">
    <property type="entry name" value="Cadherin-like_dom"/>
</dbReference>
<evidence type="ECO:0000259" key="5">
    <source>
        <dbReference type="PROSITE" id="PS50268"/>
    </source>
</evidence>
<keyword evidence="2" id="KW-0677">Repeat</keyword>
<evidence type="ECO:0000313" key="6">
    <source>
        <dbReference type="EMBL" id="SVB32298.1"/>
    </source>
</evidence>
<dbReference type="GO" id="GO:0016787">
    <property type="term" value="F:hydrolase activity"/>
    <property type="evidence" value="ECO:0007669"/>
    <property type="project" value="UniProtKB-KW"/>
</dbReference>
<evidence type="ECO:0000256" key="2">
    <source>
        <dbReference type="ARBA" id="ARBA00022737"/>
    </source>
</evidence>
<dbReference type="PANTHER" id="PTHR23221:SF7">
    <property type="entry name" value="PHOSPHATIDYLINOSITOL-GLYCAN-SPECIFIC PHOSPHOLIPASE D"/>
    <property type="match status" value="1"/>
</dbReference>
<dbReference type="InterPro" id="IPR028994">
    <property type="entry name" value="Integrin_alpha_N"/>
</dbReference>
<keyword evidence="3" id="KW-0378">Hydrolase</keyword>
<dbReference type="SUPFAM" id="SSF49313">
    <property type="entry name" value="Cadherin-like"/>
    <property type="match status" value="1"/>
</dbReference>
<evidence type="ECO:0000256" key="1">
    <source>
        <dbReference type="ARBA" id="ARBA00022729"/>
    </source>
</evidence>
<reference evidence="6" key="1">
    <citation type="submission" date="2018-05" db="EMBL/GenBank/DDBJ databases">
        <authorList>
            <person name="Lanie J.A."/>
            <person name="Ng W.-L."/>
            <person name="Kazmierczak K.M."/>
            <person name="Andrzejewski T.M."/>
            <person name="Davidsen T.M."/>
            <person name="Wayne K.J."/>
            <person name="Tettelin H."/>
            <person name="Glass J.I."/>
            <person name="Rusch D."/>
            <person name="Podicherti R."/>
            <person name="Tsui H.-C.T."/>
            <person name="Winkler M.E."/>
        </authorList>
    </citation>
    <scope>NUCLEOTIDE SEQUENCE</scope>
</reference>
<dbReference type="SUPFAM" id="SSF69318">
    <property type="entry name" value="Integrin alpha N-terminal domain"/>
    <property type="match status" value="1"/>
</dbReference>
<dbReference type="EMBL" id="UINC01037186">
    <property type="protein sequence ID" value="SVB32298.1"/>
    <property type="molecule type" value="Genomic_DNA"/>
</dbReference>
<dbReference type="Gene3D" id="2.130.10.130">
    <property type="entry name" value="Integrin alpha, N-terminal"/>
    <property type="match status" value="2"/>
</dbReference>
<evidence type="ECO:0000256" key="3">
    <source>
        <dbReference type="ARBA" id="ARBA00022801"/>
    </source>
</evidence>